<evidence type="ECO:0000256" key="8">
    <source>
        <dbReference type="ARBA" id="ARBA00022723"/>
    </source>
</evidence>
<comment type="cofactor">
    <cofactor evidence="1">
        <name>[4Fe-4S] cluster</name>
        <dbReference type="ChEBI" id="CHEBI:49883"/>
    </cofactor>
</comment>
<gene>
    <name evidence="12" type="ORF">UW63_C0035G0009</name>
</gene>
<evidence type="ECO:0000256" key="1">
    <source>
        <dbReference type="ARBA" id="ARBA00001966"/>
    </source>
</evidence>
<keyword evidence="10" id="KW-0411">Iron-sulfur</keyword>
<dbReference type="GO" id="GO:0008173">
    <property type="term" value="F:RNA methyltransferase activity"/>
    <property type="evidence" value="ECO:0007669"/>
    <property type="project" value="InterPro"/>
</dbReference>
<evidence type="ECO:0000256" key="9">
    <source>
        <dbReference type="ARBA" id="ARBA00023004"/>
    </source>
</evidence>
<keyword evidence="5" id="KW-0489">Methyltransferase</keyword>
<dbReference type="InterPro" id="IPR058240">
    <property type="entry name" value="rSAM_sf"/>
</dbReference>
<dbReference type="PANTHER" id="PTHR30544">
    <property type="entry name" value="23S RRNA METHYLTRANSFERASE"/>
    <property type="match status" value="1"/>
</dbReference>
<accession>A0A0G1JEV4</accession>
<dbReference type="InterPro" id="IPR013785">
    <property type="entry name" value="Aldolase_TIM"/>
</dbReference>
<evidence type="ECO:0000256" key="4">
    <source>
        <dbReference type="ARBA" id="ARBA00022490"/>
    </source>
</evidence>
<dbReference type="Proteomes" id="UP000034154">
    <property type="component" value="Unassembled WGS sequence"/>
</dbReference>
<dbReference type="SUPFAM" id="SSF102114">
    <property type="entry name" value="Radical SAM enzymes"/>
    <property type="match status" value="1"/>
</dbReference>
<dbReference type="SFLD" id="SFLDF00275">
    <property type="entry name" value="adenosine_C2_methyltransferase"/>
    <property type="match status" value="1"/>
</dbReference>
<dbReference type="SFLD" id="SFLDS00029">
    <property type="entry name" value="Radical_SAM"/>
    <property type="match status" value="1"/>
</dbReference>
<dbReference type="AlphaFoldDB" id="A0A0G1JEV4"/>
<evidence type="ECO:0000256" key="3">
    <source>
        <dbReference type="ARBA" id="ARBA00022485"/>
    </source>
</evidence>
<comment type="caution">
    <text evidence="12">The sequence shown here is derived from an EMBL/GenBank/DDBJ whole genome shotgun (WGS) entry which is preliminary data.</text>
</comment>
<evidence type="ECO:0000256" key="5">
    <source>
        <dbReference type="ARBA" id="ARBA00022603"/>
    </source>
</evidence>
<reference evidence="12 13" key="1">
    <citation type="journal article" date="2015" name="Nature">
        <title>rRNA introns, odd ribosomes, and small enigmatic genomes across a large radiation of phyla.</title>
        <authorList>
            <person name="Brown C.T."/>
            <person name="Hug L.A."/>
            <person name="Thomas B.C."/>
            <person name="Sharon I."/>
            <person name="Castelle C.J."/>
            <person name="Singh A."/>
            <person name="Wilkins M.J."/>
            <person name="Williams K.H."/>
            <person name="Banfield J.F."/>
        </authorList>
    </citation>
    <scope>NUCLEOTIDE SEQUENCE [LARGE SCALE GENOMIC DNA]</scope>
</reference>
<sequence>MTPTRREKFSKLFPNQPKFRWKQIESALFQEKNHSWDDVSSLPIPIREKLAEELPWLSLKRVTEVGEADGSVRKVLLEAEDGARIESVLMQNKSGKYSVCVSTQVGCAMGCSFCSTGKLGLKRNLSADEIVDQLRYWSLSQTPISIPEPNGDTERKEIITNIVLMGMGEPMNNYESVREALNSILTNTGIGPTHITVSSAGVLPRLNKILDDKEWPPVCIAISLHSADPIIRKKIMPSSGPNFLPELAEWAEAYLKLFGNRSHYLTFEYIMLDGVNDSAEDAKKLAAYTKPLSRAKINLIAYNDAAGQFKPSSPEKIQAFMNIILAAGVDVTRRQSLGGAIQAACGQLAAGERD</sequence>
<keyword evidence="9" id="KW-0408">Iron</keyword>
<dbReference type="GO" id="GO:0030488">
    <property type="term" value="P:tRNA methylation"/>
    <property type="evidence" value="ECO:0007669"/>
    <property type="project" value="TreeGrafter"/>
</dbReference>
<evidence type="ECO:0000313" key="13">
    <source>
        <dbReference type="Proteomes" id="UP000034154"/>
    </source>
</evidence>
<organism evidence="12 13">
    <name type="scientific">Candidatus Uhrbacteria bacterium GW2011_GWF2_44_350</name>
    <dbReference type="NCBI Taxonomy" id="1619000"/>
    <lineage>
        <taxon>Bacteria</taxon>
        <taxon>Candidatus Uhriibacteriota</taxon>
    </lineage>
</organism>
<dbReference type="GO" id="GO:0070475">
    <property type="term" value="P:rRNA base methylation"/>
    <property type="evidence" value="ECO:0007669"/>
    <property type="project" value="TreeGrafter"/>
</dbReference>
<dbReference type="PROSITE" id="PS51918">
    <property type="entry name" value="RADICAL_SAM"/>
    <property type="match status" value="1"/>
</dbReference>
<dbReference type="GO" id="GO:0046872">
    <property type="term" value="F:metal ion binding"/>
    <property type="evidence" value="ECO:0007669"/>
    <property type="project" value="UniProtKB-KW"/>
</dbReference>
<dbReference type="PANTHER" id="PTHR30544:SF5">
    <property type="entry name" value="RADICAL SAM CORE DOMAIN-CONTAINING PROTEIN"/>
    <property type="match status" value="1"/>
</dbReference>
<dbReference type="InterPro" id="IPR007197">
    <property type="entry name" value="rSAM"/>
</dbReference>
<feature type="domain" description="Radical SAM core" evidence="11">
    <location>
        <begin position="93"/>
        <end position="340"/>
    </location>
</feature>
<dbReference type="CDD" id="cd01335">
    <property type="entry name" value="Radical_SAM"/>
    <property type="match status" value="1"/>
</dbReference>
<dbReference type="Gene3D" id="3.20.20.70">
    <property type="entry name" value="Aldolase class I"/>
    <property type="match status" value="1"/>
</dbReference>
<dbReference type="GO" id="GO:0051539">
    <property type="term" value="F:4 iron, 4 sulfur cluster binding"/>
    <property type="evidence" value="ECO:0007669"/>
    <property type="project" value="UniProtKB-KW"/>
</dbReference>
<dbReference type="GO" id="GO:0005737">
    <property type="term" value="C:cytoplasm"/>
    <property type="evidence" value="ECO:0007669"/>
    <property type="project" value="UniProtKB-SubCell"/>
</dbReference>
<protein>
    <submittedName>
        <fullName evidence="12">YloN</fullName>
    </submittedName>
</protein>
<evidence type="ECO:0000259" key="11">
    <source>
        <dbReference type="PROSITE" id="PS51918"/>
    </source>
</evidence>
<keyword evidence="8" id="KW-0479">Metal-binding</keyword>
<dbReference type="Pfam" id="PF04055">
    <property type="entry name" value="Radical_SAM"/>
    <property type="match status" value="1"/>
</dbReference>
<keyword evidence="3" id="KW-0004">4Fe-4S</keyword>
<name>A0A0G1JEV4_9BACT</name>
<evidence type="ECO:0000256" key="2">
    <source>
        <dbReference type="ARBA" id="ARBA00004496"/>
    </source>
</evidence>
<keyword evidence="4" id="KW-0963">Cytoplasm</keyword>
<evidence type="ECO:0000256" key="6">
    <source>
        <dbReference type="ARBA" id="ARBA00022679"/>
    </source>
</evidence>
<keyword evidence="7" id="KW-0949">S-adenosyl-L-methionine</keyword>
<dbReference type="SFLD" id="SFLDG01062">
    <property type="entry name" value="methyltransferase_(Class_A)"/>
    <property type="match status" value="1"/>
</dbReference>
<dbReference type="PATRIC" id="fig|1619000.3.peg.606"/>
<comment type="subcellular location">
    <subcellularLocation>
        <location evidence="2">Cytoplasm</location>
    </subcellularLocation>
</comment>
<evidence type="ECO:0000313" key="12">
    <source>
        <dbReference type="EMBL" id="KKT70136.1"/>
    </source>
</evidence>
<proteinExistence type="predicted"/>
<evidence type="ECO:0000256" key="7">
    <source>
        <dbReference type="ARBA" id="ARBA00022691"/>
    </source>
</evidence>
<dbReference type="InterPro" id="IPR040072">
    <property type="entry name" value="Methyltransferase_A"/>
</dbReference>
<dbReference type="InterPro" id="IPR004383">
    <property type="entry name" value="rRNA_lsu_MTrfase_RlmN/Cfr"/>
</dbReference>
<dbReference type="PIRSF" id="PIRSF006004">
    <property type="entry name" value="CHP00048"/>
    <property type="match status" value="1"/>
</dbReference>
<dbReference type="EMBL" id="LCJB01000035">
    <property type="protein sequence ID" value="KKT70136.1"/>
    <property type="molecule type" value="Genomic_DNA"/>
</dbReference>
<keyword evidence="6" id="KW-0808">Transferase</keyword>
<evidence type="ECO:0000256" key="10">
    <source>
        <dbReference type="ARBA" id="ARBA00023014"/>
    </source>
</evidence>